<keyword evidence="1" id="KW-0547">Nucleotide-binding</keyword>
<dbReference type="InterPro" id="IPR027417">
    <property type="entry name" value="P-loop_NTPase"/>
</dbReference>
<dbReference type="InterPro" id="IPR003439">
    <property type="entry name" value="ABC_transporter-like_ATP-bd"/>
</dbReference>
<comment type="caution">
    <text evidence="5">The sequence shown here is derived from an EMBL/GenBank/DDBJ whole genome shotgun (WGS) entry which is preliminary data.</text>
</comment>
<feature type="domain" description="ABC transporter" evidence="4">
    <location>
        <begin position="4"/>
        <end position="257"/>
    </location>
</feature>
<keyword evidence="2 5" id="KW-0067">ATP-binding</keyword>
<feature type="domain" description="ABC transporter" evidence="4">
    <location>
        <begin position="327"/>
        <end position="536"/>
    </location>
</feature>
<keyword evidence="3" id="KW-0175">Coiled coil</keyword>
<dbReference type="SUPFAM" id="SSF52540">
    <property type="entry name" value="P-loop containing nucleoside triphosphate hydrolases"/>
    <property type="match status" value="2"/>
</dbReference>
<evidence type="ECO:0000313" key="5">
    <source>
        <dbReference type="EMBL" id="RAI82650.1"/>
    </source>
</evidence>
<dbReference type="InterPro" id="IPR051309">
    <property type="entry name" value="ABCF_ATPase"/>
</dbReference>
<dbReference type="InterPro" id="IPR032781">
    <property type="entry name" value="ABC_tran_Xtn"/>
</dbReference>
<dbReference type="EMBL" id="MJBI02000001">
    <property type="protein sequence ID" value="RAI82650.1"/>
    <property type="molecule type" value="Genomic_DNA"/>
</dbReference>
<dbReference type="RefSeq" id="WP_099578016.1">
    <property type="nucleotide sequence ID" value="NZ_MJBI02000001.1"/>
</dbReference>
<dbReference type="PANTHER" id="PTHR42855:SF2">
    <property type="entry name" value="DRUG RESISTANCE ABC TRANSPORTER,ATP-BINDING PROTEIN"/>
    <property type="match status" value="1"/>
</dbReference>
<evidence type="ECO:0000256" key="2">
    <source>
        <dbReference type="ARBA" id="ARBA00022840"/>
    </source>
</evidence>
<dbReference type="PANTHER" id="PTHR42855">
    <property type="entry name" value="ABC TRANSPORTER ATP-BINDING SUBUNIT"/>
    <property type="match status" value="1"/>
</dbReference>
<evidence type="ECO:0000259" key="4">
    <source>
        <dbReference type="PROSITE" id="PS50893"/>
    </source>
</evidence>
<proteinExistence type="predicted"/>
<dbReference type="FunFam" id="3.40.50.300:FF:000011">
    <property type="entry name" value="Putative ABC transporter ATP-binding component"/>
    <property type="match status" value="1"/>
</dbReference>
<evidence type="ECO:0000313" key="6">
    <source>
        <dbReference type="Proteomes" id="UP000229523"/>
    </source>
</evidence>
<keyword evidence="6" id="KW-1185">Reference proteome</keyword>
<dbReference type="NCBIfam" id="NF000355">
    <property type="entry name" value="ribo_prot_ABC_F"/>
    <property type="match status" value="1"/>
</dbReference>
<evidence type="ECO:0000256" key="1">
    <source>
        <dbReference type="ARBA" id="ARBA00022741"/>
    </source>
</evidence>
<dbReference type="Pfam" id="PF00005">
    <property type="entry name" value="ABC_tran"/>
    <property type="match status" value="2"/>
</dbReference>
<dbReference type="InterPro" id="IPR017871">
    <property type="entry name" value="ABC_transporter-like_CS"/>
</dbReference>
<dbReference type="AlphaFoldDB" id="A0A2G5NTW9"/>
<dbReference type="Pfam" id="PF12848">
    <property type="entry name" value="ABC_tran_Xtn"/>
    <property type="match status" value="1"/>
</dbReference>
<reference evidence="5 6" key="1">
    <citation type="journal article" date="2018" name="Front. Microbiol.">
        <title>Description and Comparative Genomics of Macrococcus caseolyticus subsp. hominis subsp. nov., Macrococcus goetzii sp. nov., Macrococcus epidermidis sp. nov., and Macrococcus bohemicus sp. nov., Novel Macrococci From Human Clinical Material With Virulence Potential and Suspected Uptake of Foreign DNA by Natural Transformation.</title>
        <authorList>
            <person name="Maslanova I."/>
            <person name="Wertheimer Z."/>
            <person name="Sedlacek I."/>
            <person name="Svec P."/>
            <person name="Indrakova A."/>
            <person name="Kovarovic V."/>
            <person name="Schumann P."/>
            <person name="Sproer C."/>
            <person name="Kralova S."/>
            <person name="Sedo O."/>
            <person name="Kristofova L."/>
            <person name="Vrbovska V."/>
            <person name="Fuzik T."/>
            <person name="Petras P."/>
            <person name="Zdrahal Z."/>
            <person name="Ruzickova V."/>
            <person name="Doskar J."/>
            <person name="Pantucek R."/>
        </authorList>
    </citation>
    <scope>NUCLEOTIDE SEQUENCE [LARGE SCALE GENOMIC DNA]</scope>
    <source>
        <strain evidence="5 6">CCM 4927</strain>
    </source>
</reference>
<dbReference type="InterPro" id="IPR003593">
    <property type="entry name" value="AAA+_ATPase"/>
</dbReference>
<gene>
    <name evidence="5" type="ORF">BFS35_002900</name>
</gene>
<dbReference type="CDD" id="cd03221">
    <property type="entry name" value="ABCF_EF-3"/>
    <property type="match status" value="2"/>
</dbReference>
<dbReference type="PROSITE" id="PS00211">
    <property type="entry name" value="ABC_TRANSPORTER_1"/>
    <property type="match status" value="2"/>
</dbReference>
<dbReference type="PROSITE" id="PS50893">
    <property type="entry name" value="ABC_TRANSPORTER_2"/>
    <property type="match status" value="2"/>
</dbReference>
<dbReference type="SMART" id="SM00382">
    <property type="entry name" value="AAA"/>
    <property type="match status" value="2"/>
</dbReference>
<evidence type="ECO:0000256" key="3">
    <source>
        <dbReference type="SAM" id="Coils"/>
    </source>
</evidence>
<feature type="coiled-coil region" evidence="3">
    <location>
        <begin position="246"/>
        <end position="277"/>
    </location>
</feature>
<dbReference type="GO" id="GO:0005524">
    <property type="term" value="F:ATP binding"/>
    <property type="evidence" value="ECO:0007669"/>
    <property type="project" value="UniProtKB-KW"/>
</dbReference>
<sequence>MNILNVAQVSKSFTGDVIFEDIKFEVNDHDRIGLIGRNGEGKTTLFKLISGEERPDSGFISLSKDIRVGILSQIPKFPDDMDVYSCLAQTFIDLDVIEKKMKALELKMASNPDNLEKILVQYANIQEKFEALGGYEKDSKINFVMHGLKIYPLAGRLWSQLSGGERTKVGLAMLLLQSPELLLLDEPTNHLDIESIEWLTQFIKNYKGAVIIISHDRYFLDETVSKILEIDQQTLHIYHGNYSYFIKEKEDRILREYEEYKNQQKKIQKMKAQIKQLKIWANQAVPPNAAMHRRAKSMEKALARIEIKKKPIIDAKTMQLDIQSADKSSKDVFTLIDVAKMYDDILFEDVNMKIRRNDRISIVGANGTGKSTLIKMMLEDVNPDEGEIIIAPNIKIGYLSQHHFTEDNDTVLDAYRAYASVTEGEARNHLAGYLFYGYDVFKKVKDLSGGEKMRLRWAQIMSNDFNVLILDEPTNHLDIESKEILEDALDKFEGTIIAVSHDRYFLDKFFDVTYWIEDKNVNMYLGNYSYAKQKKAE</sequence>
<accession>A0A2G5NTW9</accession>
<name>A0A2G5NTW9_9STAP</name>
<protein>
    <submittedName>
        <fullName evidence="5">ABC transporter ATP-binding protein</fullName>
    </submittedName>
</protein>
<organism evidence="5 6">
    <name type="scientific">Macrococcoides goetzii</name>
    <dbReference type="NCBI Taxonomy" id="1891097"/>
    <lineage>
        <taxon>Bacteria</taxon>
        <taxon>Bacillati</taxon>
        <taxon>Bacillota</taxon>
        <taxon>Bacilli</taxon>
        <taxon>Bacillales</taxon>
        <taxon>Staphylococcaceae</taxon>
        <taxon>Macrococcoides</taxon>
    </lineage>
</organism>
<dbReference type="GO" id="GO:0016887">
    <property type="term" value="F:ATP hydrolysis activity"/>
    <property type="evidence" value="ECO:0007669"/>
    <property type="project" value="InterPro"/>
</dbReference>
<dbReference type="Gene3D" id="3.40.50.300">
    <property type="entry name" value="P-loop containing nucleotide triphosphate hydrolases"/>
    <property type="match status" value="2"/>
</dbReference>
<dbReference type="Proteomes" id="UP000229523">
    <property type="component" value="Unassembled WGS sequence"/>
</dbReference>